<gene>
    <name evidence="3" type="ORF">AVDCRST_MAG64-954</name>
</gene>
<feature type="region of interest" description="Disordered" evidence="1">
    <location>
        <begin position="1"/>
        <end position="31"/>
    </location>
</feature>
<accession>A0A6J4NHN0</accession>
<organism evidence="3">
    <name type="scientific">uncultured Phycisphaerae bacterium</name>
    <dbReference type="NCBI Taxonomy" id="904963"/>
    <lineage>
        <taxon>Bacteria</taxon>
        <taxon>Pseudomonadati</taxon>
        <taxon>Planctomycetota</taxon>
        <taxon>Phycisphaerae</taxon>
        <taxon>environmental samples</taxon>
    </lineage>
</organism>
<evidence type="ECO:0000256" key="2">
    <source>
        <dbReference type="SAM" id="Phobius"/>
    </source>
</evidence>
<keyword evidence="2" id="KW-0812">Transmembrane</keyword>
<proteinExistence type="predicted"/>
<evidence type="ECO:0000313" key="3">
    <source>
        <dbReference type="EMBL" id="CAA9386250.1"/>
    </source>
</evidence>
<dbReference type="AlphaFoldDB" id="A0A6J4NHN0"/>
<feature type="transmembrane region" description="Helical" evidence="2">
    <location>
        <begin position="47"/>
        <end position="66"/>
    </location>
</feature>
<feature type="transmembrane region" description="Helical" evidence="2">
    <location>
        <begin position="78"/>
        <end position="95"/>
    </location>
</feature>
<name>A0A6J4NHN0_9BACT</name>
<protein>
    <submittedName>
        <fullName evidence="3">Uncharacterized protein</fullName>
    </submittedName>
</protein>
<feature type="non-terminal residue" evidence="3">
    <location>
        <position position="159"/>
    </location>
</feature>
<evidence type="ECO:0000256" key="1">
    <source>
        <dbReference type="SAM" id="MobiDB-lite"/>
    </source>
</evidence>
<sequence>MSRAAPRVGGRRTRAKPASGAGPRNKSTAVATGAGGSGYLTESERPWAALAFLLPMVLVYEAYAFGWIGQPTAGTGGHVQNIIAFLLIDQFFALLGAAGRHLPALALMAMLLGAHLVRKDRWDLRLSTLAGMTAESVAWSVPLIVFGWVLARVIPLAGG</sequence>
<reference evidence="3" key="1">
    <citation type="submission" date="2020-02" db="EMBL/GenBank/DDBJ databases">
        <authorList>
            <person name="Meier V. D."/>
        </authorList>
    </citation>
    <scope>NUCLEOTIDE SEQUENCE</scope>
    <source>
        <strain evidence="3">AVDCRST_MAG64</strain>
    </source>
</reference>
<keyword evidence="2" id="KW-1133">Transmembrane helix</keyword>
<dbReference type="EMBL" id="CADCUQ010000226">
    <property type="protein sequence ID" value="CAA9386250.1"/>
    <property type="molecule type" value="Genomic_DNA"/>
</dbReference>
<keyword evidence="2" id="KW-0472">Membrane</keyword>
<feature type="transmembrane region" description="Helical" evidence="2">
    <location>
        <begin position="129"/>
        <end position="151"/>
    </location>
</feature>